<feature type="domain" description="GHMP kinase N-terminal" evidence="11">
    <location>
        <begin position="140"/>
        <end position="222"/>
    </location>
</feature>
<dbReference type="GO" id="GO:0004335">
    <property type="term" value="F:galactokinase activity"/>
    <property type="evidence" value="ECO:0007669"/>
    <property type="project" value="UniProtKB-UniRule"/>
</dbReference>
<dbReference type="InterPro" id="IPR019539">
    <property type="entry name" value="GalKase_N"/>
</dbReference>
<dbReference type="InterPro" id="IPR019741">
    <property type="entry name" value="Galactokinase_CS"/>
</dbReference>
<dbReference type="PRINTS" id="PR00959">
    <property type="entry name" value="MEVGALKINASE"/>
</dbReference>
<proteinExistence type="inferred from homology"/>
<keyword evidence="2" id="KW-0808">Transferase</keyword>
<evidence type="ECO:0000313" key="15">
    <source>
        <dbReference type="Proteomes" id="UP000321484"/>
    </source>
</evidence>
<evidence type="ECO:0000256" key="8">
    <source>
        <dbReference type="ARBA" id="ARBA00023144"/>
    </source>
</evidence>
<evidence type="ECO:0000256" key="3">
    <source>
        <dbReference type="ARBA" id="ARBA00022723"/>
    </source>
</evidence>
<dbReference type="InterPro" id="IPR006204">
    <property type="entry name" value="GHMP_kinase_N_dom"/>
</dbReference>
<dbReference type="NCBIfam" id="TIGR00131">
    <property type="entry name" value="gal_kin"/>
    <property type="match status" value="1"/>
</dbReference>
<evidence type="ECO:0000256" key="6">
    <source>
        <dbReference type="ARBA" id="ARBA00022840"/>
    </source>
</evidence>
<dbReference type="FunFam" id="3.30.70.890:FF:000001">
    <property type="entry name" value="Galactokinase"/>
    <property type="match status" value="1"/>
</dbReference>
<dbReference type="InterPro" id="IPR036554">
    <property type="entry name" value="GHMP_kinase_C_sf"/>
</dbReference>
<dbReference type="InterPro" id="IPR014721">
    <property type="entry name" value="Ribsml_uS5_D2-typ_fold_subgr"/>
</dbReference>
<dbReference type="PANTHER" id="PTHR10457:SF7">
    <property type="entry name" value="GALACTOKINASE-RELATED"/>
    <property type="match status" value="1"/>
</dbReference>
<dbReference type="InterPro" id="IPR000705">
    <property type="entry name" value="Galactokinase"/>
</dbReference>
<keyword evidence="6" id="KW-0067">ATP-binding</keyword>
<evidence type="ECO:0000313" key="14">
    <source>
        <dbReference type="EMBL" id="GEN81341.1"/>
    </source>
</evidence>
<name>A0A511Z1L3_9CELL</name>
<keyword evidence="8" id="KW-0299">Galactose metabolism</keyword>
<keyword evidence="9" id="KW-0119">Carbohydrate metabolism</keyword>
<evidence type="ECO:0000256" key="10">
    <source>
        <dbReference type="NCBIfam" id="TIGR00131"/>
    </source>
</evidence>
<dbReference type="SUPFAM" id="SSF55060">
    <property type="entry name" value="GHMP Kinase, C-terminal domain"/>
    <property type="match status" value="1"/>
</dbReference>
<feature type="domain" description="Galactokinase N-terminal" evidence="13">
    <location>
        <begin position="36"/>
        <end position="84"/>
    </location>
</feature>
<sequence>MNEAADGAADDGANPAPLEWFPAWGPADGAARASALFAEAFGGAPAGVWAAPGRVNLIGEHTDYAGGLCLPVALPHRTYVALRPRDDGRVRLVSAQEPTPWEGELADVGPGRVDGWAGYVVGVAWALAGHLRADGAPGSGAEAPGPQMPGFDAAVDSCVPFGAGLSSSAALECAVAVALDELTGTGLGGDDEGRALLASLCVRAENEIAGAPTGGLDQASALRCRADHALLVDFGRGGAARHVAAALGDLALLVIDTRAPHRLVDGQYGARRGSCVRAAEILGVPALGVLADLDGVAERLRAAGDPDAEVLVRRVRHVVTENARVRQVAALLEEGRPADVGPVLTAGHASLRDDYEVTCPELDLAADTATAAGALGARMVGGGFGGSVLALVPRPAAKTVATAVAAAFAAAGFAAPAFLVAEPAGAAGRVDDVGTSEGDA</sequence>
<evidence type="ECO:0000259" key="13">
    <source>
        <dbReference type="Pfam" id="PF10509"/>
    </source>
</evidence>
<evidence type="ECO:0000259" key="12">
    <source>
        <dbReference type="Pfam" id="PF08544"/>
    </source>
</evidence>
<keyword evidence="5 14" id="KW-0418">Kinase</keyword>
<evidence type="ECO:0000256" key="9">
    <source>
        <dbReference type="ARBA" id="ARBA00023277"/>
    </source>
</evidence>
<dbReference type="GO" id="GO:0005524">
    <property type="term" value="F:ATP binding"/>
    <property type="evidence" value="ECO:0007669"/>
    <property type="project" value="UniProtKB-UniRule"/>
</dbReference>
<evidence type="ECO:0000256" key="5">
    <source>
        <dbReference type="ARBA" id="ARBA00022777"/>
    </source>
</evidence>
<accession>A0A511Z1L3</accession>
<dbReference type="Proteomes" id="UP000321484">
    <property type="component" value="Unassembled WGS sequence"/>
</dbReference>
<comment type="similarity">
    <text evidence="1">Belongs to the GHMP kinase family. GalK subfamily.</text>
</comment>
<dbReference type="Pfam" id="PF00288">
    <property type="entry name" value="GHMP_kinases_N"/>
    <property type="match status" value="1"/>
</dbReference>
<dbReference type="RefSeq" id="WP_146819982.1">
    <property type="nucleotide sequence ID" value="NZ_BJYK01000011.1"/>
</dbReference>
<dbReference type="GO" id="GO:0046872">
    <property type="term" value="F:metal ion binding"/>
    <property type="evidence" value="ECO:0007669"/>
    <property type="project" value="UniProtKB-KW"/>
</dbReference>
<keyword evidence="3" id="KW-0479">Metal-binding</keyword>
<keyword evidence="4" id="KW-0547">Nucleotide-binding</keyword>
<dbReference type="OrthoDB" id="250531at2"/>
<comment type="caution">
    <text evidence="14">The sequence shown here is derived from an EMBL/GenBank/DDBJ whole genome shotgun (WGS) entry which is preliminary data.</text>
</comment>
<dbReference type="Pfam" id="PF08544">
    <property type="entry name" value="GHMP_kinases_C"/>
    <property type="match status" value="1"/>
</dbReference>
<dbReference type="PANTHER" id="PTHR10457">
    <property type="entry name" value="MEVALONATE KINASE/GALACTOKINASE"/>
    <property type="match status" value="1"/>
</dbReference>
<dbReference type="Pfam" id="PF10509">
    <property type="entry name" value="GalKase_gal_bdg"/>
    <property type="match status" value="1"/>
</dbReference>
<keyword evidence="7" id="KW-0460">Magnesium</keyword>
<dbReference type="InterPro" id="IPR020568">
    <property type="entry name" value="Ribosomal_Su5_D2-typ_SF"/>
</dbReference>
<dbReference type="PROSITE" id="PS00627">
    <property type="entry name" value="GHMP_KINASES_ATP"/>
    <property type="match status" value="1"/>
</dbReference>
<dbReference type="SUPFAM" id="SSF54211">
    <property type="entry name" value="Ribosomal protein S5 domain 2-like"/>
    <property type="match status" value="1"/>
</dbReference>
<protein>
    <recommendedName>
        <fullName evidence="10">Galactokinase</fullName>
        <ecNumber evidence="10">2.7.1.6</ecNumber>
    </recommendedName>
</protein>
<evidence type="ECO:0000256" key="4">
    <source>
        <dbReference type="ARBA" id="ARBA00022741"/>
    </source>
</evidence>
<reference evidence="14 15" key="1">
    <citation type="submission" date="2019-07" db="EMBL/GenBank/DDBJ databases">
        <title>Whole genome shotgun sequence of Actinotalea fermentans NBRC 105374.</title>
        <authorList>
            <person name="Hosoyama A."/>
            <person name="Uohara A."/>
            <person name="Ohji S."/>
            <person name="Ichikawa N."/>
        </authorList>
    </citation>
    <scope>NUCLEOTIDE SEQUENCE [LARGE SCALE GENOMIC DNA]</scope>
    <source>
        <strain evidence="14 15">NBRC 105374</strain>
    </source>
</reference>
<dbReference type="GO" id="GO:0006012">
    <property type="term" value="P:galactose metabolic process"/>
    <property type="evidence" value="ECO:0007669"/>
    <property type="project" value="UniProtKB-UniRule"/>
</dbReference>
<dbReference type="InterPro" id="IPR013750">
    <property type="entry name" value="GHMP_kinase_C_dom"/>
</dbReference>
<organism evidence="14 15">
    <name type="scientific">Actinotalea fermentans</name>
    <dbReference type="NCBI Taxonomy" id="43671"/>
    <lineage>
        <taxon>Bacteria</taxon>
        <taxon>Bacillati</taxon>
        <taxon>Actinomycetota</taxon>
        <taxon>Actinomycetes</taxon>
        <taxon>Micrococcales</taxon>
        <taxon>Cellulomonadaceae</taxon>
        <taxon>Actinotalea</taxon>
    </lineage>
</organism>
<dbReference type="PIRSF" id="PIRSF000530">
    <property type="entry name" value="Galactokinase"/>
    <property type="match status" value="1"/>
</dbReference>
<dbReference type="Gene3D" id="3.30.70.890">
    <property type="entry name" value="GHMP kinase, C-terminal domain"/>
    <property type="match status" value="1"/>
</dbReference>
<dbReference type="InterPro" id="IPR006206">
    <property type="entry name" value="Mevalonate/galactokinase"/>
</dbReference>
<dbReference type="GO" id="GO:0005829">
    <property type="term" value="C:cytosol"/>
    <property type="evidence" value="ECO:0007669"/>
    <property type="project" value="TreeGrafter"/>
</dbReference>
<dbReference type="EC" id="2.7.1.6" evidence="10"/>
<dbReference type="EMBL" id="BJYK01000011">
    <property type="protein sequence ID" value="GEN81341.1"/>
    <property type="molecule type" value="Genomic_DNA"/>
</dbReference>
<gene>
    <name evidence="14" type="primary">galK</name>
    <name evidence="14" type="ORF">AFE02nite_30750</name>
</gene>
<evidence type="ECO:0000256" key="1">
    <source>
        <dbReference type="ARBA" id="ARBA00006566"/>
    </source>
</evidence>
<keyword evidence="15" id="KW-1185">Reference proteome</keyword>
<dbReference type="AlphaFoldDB" id="A0A511Z1L3"/>
<evidence type="ECO:0000259" key="11">
    <source>
        <dbReference type="Pfam" id="PF00288"/>
    </source>
</evidence>
<evidence type="ECO:0000256" key="2">
    <source>
        <dbReference type="ARBA" id="ARBA00022679"/>
    </source>
</evidence>
<dbReference type="PROSITE" id="PS00106">
    <property type="entry name" value="GALACTOKINASE"/>
    <property type="match status" value="1"/>
</dbReference>
<evidence type="ECO:0000256" key="7">
    <source>
        <dbReference type="ARBA" id="ARBA00022842"/>
    </source>
</evidence>
<dbReference type="PRINTS" id="PR00473">
    <property type="entry name" value="GALCTOKINASE"/>
</dbReference>
<dbReference type="InterPro" id="IPR006203">
    <property type="entry name" value="GHMP_knse_ATP-bd_CS"/>
</dbReference>
<feature type="domain" description="GHMP kinase C-terminal" evidence="12">
    <location>
        <begin position="330"/>
        <end position="409"/>
    </location>
</feature>
<dbReference type="Gene3D" id="3.30.230.10">
    <property type="match status" value="1"/>
</dbReference>